<dbReference type="EMBL" id="JADIMI010000043">
    <property type="protein sequence ID" value="MBO8452135.1"/>
    <property type="molecule type" value="Genomic_DNA"/>
</dbReference>
<name>A0A9D9EUJ7_9BACT</name>
<dbReference type="SUPFAM" id="SSF50249">
    <property type="entry name" value="Nucleic acid-binding proteins"/>
    <property type="match status" value="1"/>
</dbReference>
<protein>
    <recommendedName>
        <fullName evidence="2">Single-stranded DNA-binding protein</fullName>
    </recommendedName>
</protein>
<accession>A0A9D9EUJ7</accession>
<dbReference type="InterPro" id="IPR000424">
    <property type="entry name" value="Primosome_PriB/ssb"/>
</dbReference>
<evidence type="ECO:0000313" key="3">
    <source>
        <dbReference type="EMBL" id="MBO8452135.1"/>
    </source>
</evidence>
<dbReference type="GO" id="GO:0006260">
    <property type="term" value="P:DNA replication"/>
    <property type="evidence" value="ECO:0007669"/>
    <property type="project" value="InterPro"/>
</dbReference>
<dbReference type="PIRSF" id="PIRSF002070">
    <property type="entry name" value="SSB"/>
    <property type="match status" value="1"/>
</dbReference>
<evidence type="ECO:0000313" key="4">
    <source>
        <dbReference type="Proteomes" id="UP000823661"/>
    </source>
</evidence>
<organism evidence="3 4">
    <name type="scientific">Candidatus Cryptobacteroides intestinavium</name>
    <dbReference type="NCBI Taxonomy" id="2840766"/>
    <lineage>
        <taxon>Bacteria</taxon>
        <taxon>Pseudomonadati</taxon>
        <taxon>Bacteroidota</taxon>
        <taxon>Bacteroidia</taxon>
        <taxon>Bacteroidales</taxon>
        <taxon>Candidatus Cryptobacteroides</taxon>
    </lineage>
</organism>
<dbReference type="InterPro" id="IPR012340">
    <property type="entry name" value="NA-bd_OB-fold"/>
</dbReference>
<evidence type="ECO:0000256" key="1">
    <source>
        <dbReference type="ARBA" id="ARBA00023125"/>
    </source>
</evidence>
<dbReference type="GO" id="GO:0003697">
    <property type="term" value="F:single-stranded DNA binding"/>
    <property type="evidence" value="ECO:0007669"/>
    <property type="project" value="InterPro"/>
</dbReference>
<dbReference type="Pfam" id="PF00436">
    <property type="entry name" value="SSB"/>
    <property type="match status" value="1"/>
</dbReference>
<evidence type="ECO:0000256" key="2">
    <source>
        <dbReference type="PIRNR" id="PIRNR002070"/>
    </source>
</evidence>
<dbReference type="AlphaFoldDB" id="A0A9D9EUJ7"/>
<dbReference type="Gene3D" id="2.40.50.140">
    <property type="entry name" value="Nucleic acid-binding proteins"/>
    <property type="match status" value="1"/>
</dbReference>
<reference evidence="3" key="1">
    <citation type="submission" date="2020-10" db="EMBL/GenBank/DDBJ databases">
        <authorList>
            <person name="Gilroy R."/>
        </authorList>
    </citation>
    <scope>NUCLEOTIDE SEQUENCE</scope>
    <source>
        <strain evidence="3">B1-20833</strain>
    </source>
</reference>
<dbReference type="Proteomes" id="UP000823661">
    <property type="component" value="Unassembled WGS sequence"/>
</dbReference>
<proteinExistence type="predicted"/>
<gene>
    <name evidence="3" type="ORF">IAC06_04545</name>
</gene>
<sequence>MEQLNRIELRGNVGNVRISEAGTGKMARFSLATNYLYQTKDGNGAVETTWHNVVAWESKAIPDLGIIEKGCPLYVCGRLRSSKYTAADGIEKTSFEVIASKISKAGE</sequence>
<dbReference type="PROSITE" id="PS50935">
    <property type="entry name" value="SSB"/>
    <property type="match status" value="1"/>
</dbReference>
<comment type="caution">
    <text evidence="3">The sequence shown here is derived from an EMBL/GenBank/DDBJ whole genome shotgun (WGS) entry which is preliminary data.</text>
</comment>
<dbReference type="CDD" id="cd04496">
    <property type="entry name" value="SSB_OBF"/>
    <property type="match status" value="1"/>
</dbReference>
<dbReference type="InterPro" id="IPR011344">
    <property type="entry name" value="ssDNA-bd"/>
</dbReference>
<reference evidence="3" key="2">
    <citation type="journal article" date="2021" name="PeerJ">
        <title>Extensive microbial diversity within the chicken gut microbiome revealed by metagenomics and culture.</title>
        <authorList>
            <person name="Gilroy R."/>
            <person name="Ravi A."/>
            <person name="Getino M."/>
            <person name="Pursley I."/>
            <person name="Horton D.L."/>
            <person name="Alikhan N.F."/>
            <person name="Baker D."/>
            <person name="Gharbi K."/>
            <person name="Hall N."/>
            <person name="Watson M."/>
            <person name="Adriaenssens E.M."/>
            <person name="Foster-Nyarko E."/>
            <person name="Jarju S."/>
            <person name="Secka A."/>
            <person name="Antonio M."/>
            <person name="Oren A."/>
            <person name="Chaudhuri R.R."/>
            <person name="La Ragione R."/>
            <person name="Hildebrand F."/>
            <person name="Pallen M.J."/>
        </authorList>
    </citation>
    <scope>NUCLEOTIDE SEQUENCE</scope>
    <source>
        <strain evidence="3">B1-20833</strain>
    </source>
</reference>
<keyword evidence="1 2" id="KW-0238">DNA-binding</keyword>